<feature type="transmembrane region" description="Helical" evidence="1">
    <location>
        <begin position="111"/>
        <end position="130"/>
    </location>
</feature>
<feature type="transmembrane region" description="Helical" evidence="1">
    <location>
        <begin position="49"/>
        <end position="69"/>
    </location>
</feature>
<gene>
    <name evidence="3" type="ORF">A3C16_05145</name>
</gene>
<keyword evidence="1" id="KW-0472">Membrane</keyword>
<dbReference type="InterPro" id="IPR022606">
    <property type="entry name" value="DUF2914"/>
</dbReference>
<accession>A0A1G2KWQ8</accession>
<dbReference type="Pfam" id="PF11141">
    <property type="entry name" value="DUF2914"/>
    <property type="match status" value="1"/>
</dbReference>
<evidence type="ECO:0000313" key="3">
    <source>
        <dbReference type="EMBL" id="OHA03850.1"/>
    </source>
</evidence>
<organism evidence="3 4">
    <name type="scientific">Candidatus Sungbacteria bacterium RIFCSPHIGHO2_02_FULL_51_29</name>
    <dbReference type="NCBI Taxonomy" id="1802273"/>
    <lineage>
        <taxon>Bacteria</taxon>
        <taxon>Candidatus Sungiibacteriota</taxon>
    </lineage>
</organism>
<evidence type="ECO:0000256" key="1">
    <source>
        <dbReference type="SAM" id="Phobius"/>
    </source>
</evidence>
<sequence>MRSRVAYINTAVLRRIHKTYERYGAPIAFLFGFIWDNLTLIRIDFWVDNLIIAVHLVLAGVWIAVLTLHDGKYLHGRLETLGHFAPLFLQFSFGALFSAFFVFYWRSASFTASWPFLIALLFLLIGNEFFQKRYQLLAFRMSMYFTALYSYSIFAVPVIYKEMGAAVFLASGLISLLLVGAAVFLLSYVIPSELHKSRKTLIVSIGTLYLVFHVLYFTNIIPPIPLSLKESGVYHSITRSRDGGYVLEAEMVPWYDFFIPQKIFHRTSGGVYVYSSIFAPAGLRTDIFHRWSYYDEKSGEWVETDRISFSITGGRDDGYRGYSTKSSIAPGVWRVDVETGRGQIVGRLTFTVLAGTDVPKLVTIVR</sequence>
<feature type="transmembrane region" description="Helical" evidence="1">
    <location>
        <begin position="23"/>
        <end position="43"/>
    </location>
</feature>
<evidence type="ECO:0000313" key="4">
    <source>
        <dbReference type="Proteomes" id="UP000177811"/>
    </source>
</evidence>
<keyword evidence="1" id="KW-0812">Transmembrane</keyword>
<feature type="domain" description="DUF2914" evidence="2">
    <location>
        <begin position="285"/>
        <end position="352"/>
    </location>
</feature>
<feature type="transmembrane region" description="Helical" evidence="1">
    <location>
        <begin position="142"/>
        <end position="160"/>
    </location>
</feature>
<dbReference type="Proteomes" id="UP000177811">
    <property type="component" value="Unassembled WGS sequence"/>
</dbReference>
<keyword evidence="1" id="KW-1133">Transmembrane helix</keyword>
<proteinExistence type="predicted"/>
<dbReference type="AlphaFoldDB" id="A0A1G2KWQ8"/>
<evidence type="ECO:0000259" key="2">
    <source>
        <dbReference type="Pfam" id="PF11141"/>
    </source>
</evidence>
<feature type="transmembrane region" description="Helical" evidence="1">
    <location>
        <begin position="166"/>
        <end position="189"/>
    </location>
</feature>
<name>A0A1G2KWQ8_9BACT</name>
<reference evidence="3 4" key="1">
    <citation type="journal article" date="2016" name="Nat. Commun.">
        <title>Thousands of microbial genomes shed light on interconnected biogeochemical processes in an aquifer system.</title>
        <authorList>
            <person name="Anantharaman K."/>
            <person name="Brown C.T."/>
            <person name="Hug L.A."/>
            <person name="Sharon I."/>
            <person name="Castelle C.J."/>
            <person name="Probst A.J."/>
            <person name="Thomas B.C."/>
            <person name="Singh A."/>
            <person name="Wilkins M.J."/>
            <person name="Karaoz U."/>
            <person name="Brodie E.L."/>
            <person name="Williams K.H."/>
            <person name="Hubbard S.S."/>
            <person name="Banfield J.F."/>
        </authorList>
    </citation>
    <scope>NUCLEOTIDE SEQUENCE [LARGE SCALE GENOMIC DNA]</scope>
</reference>
<comment type="caution">
    <text evidence="3">The sequence shown here is derived from an EMBL/GenBank/DDBJ whole genome shotgun (WGS) entry which is preliminary data.</text>
</comment>
<dbReference type="EMBL" id="MHQL01000007">
    <property type="protein sequence ID" value="OHA03850.1"/>
    <property type="molecule type" value="Genomic_DNA"/>
</dbReference>
<protein>
    <recommendedName>
        <fullName evidence="2">DUF2914 domain-containing protein</fullName>
    </recommendedName>
</protein>
<feature type="transmembrane region" description="Helical" evidence="1">
    <location>
        <begin position="201"/>
        <end position="221"/>
    </location>
</feature>
<feature type="transmembrane region" description="Helical" evidence="1">
    <location>
        <begin position="81"/>
        <end position="105"/>
    </location>
</feature>